<dbReference type="EMBL" id="UYRV01029363">
    <property type="protein sequence ID" value="VDK83456.1"/>
    <property type="molecule type" value="Genomic_DNA"/>
</dbReference>
<evidence type="ECO:0000313" key="3">
    <source>
        <dbReference type="Proteomes" id="UP000271889"/>
    </source>
</evidence>
<dbReference type="Proteomes" id="UP000271889">
    <property type="component" value="Unassembled WGS sequence"/>
</dbReference>
<keyword evidence="1" id="KW-0175">Coiled coil</keyword>
<dbReference type="OrthoDB" id="5822666at2759"/>
<evidence type="ECO:0000313" key="2">
    <source>
        <dbReference type="EMBL" id="VDK83456.1"/>
    </source>
</evidence>
<dbReference type="AlphaFoldDB" id="A0A3P6T600"/>
<keyword evidence="3" id="KW-1185">Reference proteome</keyword>
<evidence type="ECO:0000256" key="1">
    <source>
        <dbReference type="SAM" id="Coils"/>
    </source>
</evidence>
<name>A0A3P6T600_CYLGO</name>
<accession>A0A3P6T600</accession>
<organism evidence="2 3">
    <name type="scientific">Cylicostephanus goldi</name>
    <name type="common">Nematode worm</name>
    <dbReference type="NCBI Taxonomy" id="71465"/>
    <lineage>
        <taxon>Eukaryota</taxon>
        <taxon>Metazoa</taxon>
        <taxon>Ecdysozoa</taxon>
        <taxon>Nematoda</taxon>
        <taxon>Chromadorea</taxon>
        <taxon>Rhabditida</taxon>
        <taxon>Rhabditina</taxon>
        <taxon>Rhabditomorpha</taxon>
        <taxon>Strongyloidea</taxon>
        <taxon>Strongylidae</taxon>
        <taxon>Cylicostephanus</taxon>
    </lineage>
</organism>
<proteinExistence type="predicted"/>
<feature type="coiled-coil region" evidence="1">
    <location>
        <begin position="66"/>
        <end position="111"/>
    </location>
</feature>
<protein>
    <submittedName>
        <fullName evidence="2">Uncharacterized protein</fullName>
    </submittedName>
</protein>
<reference evidence="2 3" key="1">
    <citation type="submission" date="2018-11" db="EMBL/GenBank/DDBJ databases">
        <authorList>
            <consortium name="Pathogen Informatics"/>
        </authorList>
    </citation>
    <scope>NUCLEOTIDE SEQUENCE [LARGE SCALE GENOMIC DNA]</scope>
</reference>
<sequence>MGTSLAKMIPVESLPTIALLSTTLLHPQLQVLCVLPYYHNQKCVCTERSVSIYMSDAELEYWRKKYSLLEEQFQLQKNRNEELEERLLHMVEKVETEKKQLANEIDTLTRYFHREWMAVRRIKGASEKQ</sequence>
<gene>
    <name evidence="2" type="ORF">CGOC_LOCUS8138</name>
</gene>